<name>A0A0F8X196_9ZZZZ</name>
<gene>
    <name evidence="1" type="ORF">LCGC14_3001770</name>
</gene>
<dbReference type="AlphaFoldDB" id="A0A0F8X196"/>
<accession>A0A0F8X196</accession>
<reference evidence="1" key="1">
    <citation type="journal article" date="2015" name="Nature">
        <title>Complex archaea that bridge the gap between prokaryotes and eukaryotes.</title>
        <authorList>
            <person name="Spang A."/>
            <person name="Saw J.H."/>
            <person name="Jorgensen S.L."/>
            <person name="Zaremba-Niedzwiedzka K."/>
            <person name="Martijn J."/>
            <person name="Lind A.E."/>
            <person name="van Eijk R."/>
            <person name="Schleper C."/>
            <person name="Guy L."/>
            <person name="Ettema T.J."/>
        </authorList>
    </citation>
    <scope>NUCLEOTIDE SEQUENCE</scope>
</reference>
<proteinExistence type="predicted"/>
<protein>
    <submittedName>
        <fullName evidence="1">Uncharacterized protein</fullName>
    </submittedName>
</protein>
<evidence type="ECO:0000313" key="1">
    <source>
        <dbReference type="EMBL" id="KKK62693.1"/>
    </source>
</evidence>
<organism evidence="1">
    <name type="scientific">marine sediment metagenome</name>
    <dbReference type="NCBI Taxonomy" id="412755"/>
    <lineage>
        <taxon>unclassified sequences</taxon>
        <taxon>metagenomes</taxon>
        <taxon>ecological metagenomes</taxon>
    </lineage>
</organism>
<dbReference type="EMBL" id="LAZR01061875">
    <property type="protein sequence ID" value="KKK62693.1"/>
    <property type="molecule type" value="Genomic_DNA"/>
</dbReference>
<sequence>MPKGRPPWYVIQIVGKWWDRPWYWWHTYQGPPVVYLTRKDAEVQAKAFRKQYRGKPWGQGYGRLSVKVVKINAE</sequence>
<comment type="caution">
    <text evidence="1">The sequence shown here is derived from an EMBL/GenBank/DDBJ whole genome shotgun (WGS) entry which is preliminary data.</text>
</comment>